<organism evidence="1 2">
    <name type="scientific">Fimbriiglobus ruber</name>
    <dbReference type="NCBI Taxonomy" id="1908690"/>
    <lineage>
        <taxon>Bacteria</taxon>
        <taxon>Pseudomonadati</taxon>
        <taxon>Planctomycetota</taxon>
        <taxon>Planctomycetia</taxon>
        <taxon>Gemmatales</taxon>
        <taxon>Gemmataceae</taxon>
        <taxon>Fimbriiglobus</taxon>
    </lineage>
</organism>
<protein>
    <submittedName>
        <fullName evidence="1">Uncharacterized protein</fullName>
    </submittedName>
</protein>
<dbReference type="Proteomes" id="UP000214646">
    <property type="component" value="Unassembled WGS sequence"/>
</dbReference>
<dbReference type="EMBL" id="NIDE01000020">
    <property type="protein sequence ID" value="OWK34146.1"/>
    <property type="molecule type" value="Genomic_DNA"/>
</dbReference>
<evidence type="ECO:0000313" key="2">
    <source>
        <dbReference type="Proteomes" id="UP000214646"/>
    </source>
</evidence>
<sequence length="53" mass="5888">MGVIEMGGQTYVLFSPLTEVQKKLLALWDMPADLCENVTRAFPKAPPLNINEP</sequence>
<name>A0A225DA32_9BACT</name>
<comment type="caution">
    <text evidence="1">The sequence shown here is derived from an EMBL/GenBank/DDBJ whole genome shotgun (WGS) entry which is preliminary data.</text>
</comment>
<evidence type="ECO:0000313" key="1">
    <source>
        <dbReference type="EMBL" id="OWK34146.1"/>
    </source>
</evidence>
<accession>A0A225DA32</accession>
<reference evidence="2" key="1">
    <citation type="submission" date="2017-06" db="EMBL/GenBank/DDBJ databases">
        <title>Genome analysis of Fimbriiglobus ruber SP5, the first member of the order Planctomycetales with confirmed chitinolytic capability.</title>
        <authorList>
            <person name="Ravin N.V."/>
            <person name="Rakitin A.L."/>
            <person name="Ivanova A.A."/>
            <person name="Beletsky A.V."/>
            <person name="Kulichevskaya I.S."/>
            <person name="Mardanov A.V."/>
            <person name="Dedysh S.N."/>
        </authorList>
    </citation>
    <scope>NUCLEOTIDE SEQUENCE [LARGE SCALE GENOMIC DNA]</scope>
    <source>
        <strain evidence="2">SP5</strain>
    </source>
</reference>
<gene>
    <name evidence="1" type="ORF">FRUB_10117</name>
</gene>
<keyword evidence="2" id="KW-1185">Reference proteome</keyword>
<proteinExistence type="predicted"/>
<dbReference type="AlphaFoldDB" id="A0A225DA32"/>